<dbReference type="CDD" id="cd18793">
    <property type="entry name" value="SF2_C_SNF"/>
    <property type="match status" value="1"/>
</dbReference>
<dbReference type="EMBL" id="GITU01002456">
    <property type="protein sequence ID" value="MBC1171159.1"/>
    <property type="molecule type" value="Transcribed_RNA"/>
</dbReference>
<dbReference type="VEuPathDB" id="VectorBase:LLONM1_001767"/>
<evidence type="ECO:0000256" key="9">
    <source>
        <dbReference type="SAM" id="Coils"/>
    </source>
</evidence>
<feature type="domain" description="Helicase ATP-binding" evidence="11">
    <location>
        <begin position="1543"/>
        <end position="1745"/>
    </location>
</feature>
<keyword evidence="7" id="KW-0238">DNA-binding</keyword>
<proteinExistence type="inferred from homology"/>
<dbReference type="Pfam" id="PF00271">
    <property type="entry name" value="Helicase_C"/>
    <property type="match status" value="1"/>
</dbReference>
<sequence>MSESGSTQEEESLDLPRVFKRERSVDMNEGTISEEEEFFGFDTESEGLILTQSSLFSSLPPTQSADFETATELDNTEVASSASDIGSAIFDHDYICTQDFQENIQLAMRRSDSTDDQAIRQLMYDDDGIKFNVQDIEGRFKLLINISSSILNSRSAELADHASITNFLSKLCEQTESLKHKFAQASSGDDAQIPDTDSGRASKTPPSMGECPLLEEPLERVVKSLEEGSREKINNLDAPGNSRKEILNEQPQDEAMAMEIDPKEPQEDALSEASTILQTEAPGEPQIEPTTAEKEAEEVPNPPSSEIEPQDTEQDNPATCLDEASMAEYTEVLEKVDFLSKLGTDVVTSMDEMRKNLPLTVSAEVLTESRGIFRKKVLELQQMLKSLIFEDISAEIGIQTEEESCQAIPEVSEATCESSEKDSGSKEINKVEIGVQTFEEPPLERISIETQTTGDEAEPEEARIEDVPMEDQEAVPEKEPEPLIEKILKTEEPELDLVGELPGNESDFDMADEDLTDVEGELPGDVDGKATNAEIEGEPTGLEGEKDLAGEKEDLMGEKAEVERKSPESAGEDEEAEVSEEKSEAKVSGDRPEAEVSKEMSKVEDSGEKSEAQVSRERSEAEIPQEVGEANLSAGFPETEDPNDISLENEAEEHETNVPEVEERKTPEPETLDKAPEGEKEEASEEAPTTEIESPGEKISAEQTDPDTSVSDNDEPADQQLLDKTVDPANLLVITKVESTEIQNERMKRKLLDMLDSSSDEAFSEDDTDDDPTFTIRMLNRKRRKQKRIRDESEEEDQEKVETPVAEEDKAVSAKDDVLTVEDSQIVEDALTQDSSEFDLLNYTTSDLEEEECFLQDKSLTEEAGGSVCEASGKSPESPVEKSKEINEFPEDLLEGLPGAVEASENVQDDEISTEQIAKEALDIVKEEMSEGTFDDVDLSDAVPAELLEAVDLLDKLPDEADMLDINDAEPEVSEMEDNTDLTSIVEETKNVILLNNQEISSQDVNERPKENGHDEEDDQMNQMDHIEEENQENDASIRSCHPVDLDRSMSSETGDSDSSKDVPASSLEPVISVVETMDKKSLEDFYDDINDKEIDKLLDFTSLERRRYESSRVTESKETDKPRRQEKKKDKLLDILQEVKVGEVTESSSESEEDELTEEQFLQQCNMNMKHRLLNFSSDESGEESNDLSLNKLYKKKSGDEDDDVDSINSDASAIVDDFLMNIVQKKIAEDVGEEKANGEEEKGEDEPKENHLQLNESEEVQEVPEAESSARAGKENDPAVDSPSDVQIVEDTQEEREGETAANGDGREAETEGDEGASVSKPKAPKVSSVEKIIMSDKIFEGIDVRKDLMKEKIPKQLKIMSSDEESERESKDDGCLDTSMFNKKVTPKSSEEINRILAKYEINKGTTSHSKDTRPPSETISLSSDSDVDEVVEEEAEREGGPRRNIRAMLSEDQLEVETKRAQREERERIVRLEKKTDSLTQRMSQTENLSQDDNEIVLDYHTKTKKFITVHPAIVRQLKPHQIDGVRFMYDNVYGGVDYVDKHAGSGCILAHCMGLGKTLQLIALLHTVIRYQELKTNRILVICPKTTIMNWFEEIRKWLKPVLCDVSMKVFFFPDNSDIYGKLKILKEWHKSGEKGYKTAGCLLIGYEAFRVLVLKQSKKQSLYTQQESALIKKQVSETLLDPGADLVICDEGHMIKNKKSAINQAVTKIRTKRRIILTGTPIQNNLKEYYCMVNFIKPNFLGTEKEFANLYTNPIKSGQHKDSTKQEIKCMKQRSYVLHKKLSRFVQRREAAVLKQFLPEKFEYVLFIPMTEVQERLYEFFLVNNPNKEISGKSLIPDYTALRKIWTHPKVLENAWENAMIAREKKERARARLQPESEDEAPDDVLDKQVGVMSVMNDWWRAHLTRDDLESILPTNGEKCLIFSAFVAVLNVVEHFMRKISNKTPETSQRYGLEGYEGPWEHGKDFYRLDGKTPKTLRHSMVQSFNDPLNTRMRVFLISAKAGGQGINLTGANRVIILDTSWNPSNDQQNIFRIYRLGQERKCYVYRLLAMGTMEEKVYSRSVTKQAMSFRVVDEQQIDRHYSMAELAELYTLTKTDMSQRPVPNLPTDFLLRNLLHNHFNLIYKYHEHDSLLENKPEQDLSEADKKEAWDAYENDLKTQRSGAFDQSALSQGLLGLNNYFNAANSNIPGAMGYSNPVGRPYGSSNYAATSLYNQLSSYQPGMGMNQELMLMNQLYQSYPMGMGSSGMQNPYMGYMNQSSYYGGGLYPTSSNSSIASTSSLGSQYKSLQNLAEIAMMPEANLIPTTSGSPSGAALQHIPTASSPGMGSPMVTSPSSAMLQRSTPSRSMWNLMGAPPSYYTPGTTTSQTAGMPQSGMKTTQASSTATLASVSSTTLPGASSRSFGIRDTAALGPNSPHTSIPTSVITTVASTSSGLMSTFTRAESNAERPSSSTSPQPHVILKATNSPAIHQKEKELTPTKVTNMGIVYPTMESRESTVPSLASLSPATITKIAPTQAQKTPTTMANALNTKLSSLLGLHNVTVTPSAKVTKPSSTTLTPIVTTTVKQGVKVTPTSSPKVQSAHSVTVKPTTVATTTNQAAAKRQAYVYTAKGKKPVQMNQQQRVLVGNQTSITPIRAAVPAAKATTLTPVTLVRTPIGTSQVGTSAKPQGAHLTRSSRLVPSTITSPQIAAVQQGPKVQQPVQLQKIQQPVQLQKVQQPTQVQKAQGQFQKVQQPVQLHKTQQAIQLQKLEQQKLEQQQQIVQRVRQTIQNQKAQQSPQQQLQKVQISPQQLQKVQVSPQQQLQKIQLQAQQQKGQQTIQLQKVQQPSTMQVQRIQQPVQLQKLQQPPQLIKVQSPGGKPGITRTVTIRKPQQIQIQTAQPGAPKLLNLPQKRPSTTPITELIGNSGSVSITQVKKPNLATTSKPIPAPQSSATLQKLTVPARRTVHKVPPTVVSKDPEIVELD</sequence>
<protein>
    <submittedName>
        <fullName evidence="13">Putative dna repair protein snf2 family</fullName>
    </submittedName>
</protein>
<evidence type="ECO:0000256" key="8">
    <source>
        <dbReference type="ARBA" id="ARBA00023242"/>
    </source>
</evidence>
<dbReference type="Gene3D" id="3.40.50.10810">
    <property type="entry name" value="Tandem AAA-ATPase domain"/>
    <property type="match status" value="1"/>
</dbReference>
<evidence type="ECO:0000256" key="1">
    <source>
        <dbReference type="ARBA" id="ARBA00004123"/>
    </source>
</evidence>
<dbReference type="InterPro" id="IPR044574">
    <property type="entry name" value="ARIP4-like"/>
</dbReference>
<dbReference type="CDD" id="cd18007">
    <property type="entry name" value="DEXHc_ATRX-like"/>
    <property type="match status" value="1"/>
</dbReference>
<feature type="region of interest" description="Disordered" evidence="10">
    <location>
        <begin position="277"/>
        <end position="316"/>
    </location>
</feature>
<keyword evidence="5" id="KW-0347">Helicase</keyword>
<feature type="region of interest" description="Disordered" evidence="10">
    <location>
        <begin position="1106"/>
        <end position="1131"/>
    </location>
</feature>
<feature type="region of interest" description="Disordered" evidence="10">
    <location>
        <begin position="440"/>
        <end position="729"/>
    </location>
</feature>
<feature type="region of interest" description="Disordered" evidence="10">
    <location>
        <begin position="994"/>
        <end position="1072"/>
    </location>
</feature>
<dbReference type="GO" id="GO:0005634">
    <property type="term" value="C:nucleus"/>
    <property type="evidence" value="ECO:0007669"/>
    <property type="project" value="UniProtKB-SubCell"/>
</dbReference>
<dbReference type="PROSITE" id="PS51194">
    <property type="entry name" value="HELICASE_CTER"/>
    <property type="match status" value="1"/>
</dbReference>
<organism evidence="14 15">
    <name type="scientific">Lutzomyia longipalpis</name>
    <name type="common">Sand fly</name>
    <dbReference type="NCBI Taxonomy" id="7200"/>
    <lineage>
        <taxon>Eukaryota</taxon>
        <taxon>Metazoa</taxon>
        <taxon>Ecdysozoa</taxon>
        <taxon>Arthropoda</taxon>
        <taxon>Hexapoda</taxon>
        <taxon>Insecta</taxon>
        <taxon>Pterygota</taxon>
        <taxon>Neoptera</taxon>
        <taxon>Endopterygota</taxon>
        <taxon>Diptera</taxon>
        <taxon>Nematocera</taxon>
        <taxon>Psychodoidea</taxon>
        <taxon>Psychodidae</taxon>
        <taxon>Lutzomyia</taxon>
        <taxon>Lutzomyia</taxon>
    </lineage>
</organism>
<dbReference type="GO" id="GO:0016887">
    <property type="term" value="F:ATP hydrolysis activity"/>
    <property type="evidence" value="ECO:0007669"/>
    <property type="project" value="InterPro"/>
</dbReference>
<keyword evidence="3" id="KW-0547">Nucleotide-binding</keyword>
<dbReference type="InterPro" id="IPR000330">
    <property type="entry name" value="SNF2_N"/>
</dbReference>
<dbReference type="PANTHER" id="PTHR45797">
    <property type="entry name" value="RAD54-LIKE"/>
    <property type="match status" value="1"/>
</dbReference>
<evidence type="ECO:0000259" key="12">
    <source>
        <dbReference type="PROSITE" id="PS51194"/>
    </source>
</evidence>
<feature type="domain" description="Helicase C-terminal" evidence="12">
    <location>
        <begin position="1914"/>
        <end position="2092"/>
    </location>
</feature>
<dbReference type="InterPro" id="IPR049730">
    <property type="entry name" value="SNF2/RAD54-like_C"/>
</dbReference>
<feature type="region of interest" description="Disordered" evidence="10">
    <location>
        <begin position="1360"/>
        <end position="1444"/>
    </location>
</feature>
<dbReference type="GO" id="GO:0005524">
    <property type="term" value="F:ATP binding"/>
    <property type="evidence" value="ECO:0007669"/>
    <property type="project" value="UniProtKB-KW"/>
</dbReference>
<feature type="compositionally biased region" description="Basic and acidic residues" evidence="10">
    <location>
        <begin position="475"/>
        <end position="492"/>
    </location>
</feature>
<evidence type="ECO:0000259" key="11">
    <source>
        <dbReference type="PROSITE" id="PS51192"/>
    </source>
</evidence>
<dbReference type="SMART" id="SM00490">
    <property type="entry name" value="HELICc"/>
    <property type="match status" value="1"/>
</dbReference>
<accession>A0A1B0CAC6</accession>
<feature type="compositionally biased region" description="Basic and acidic residues" evidence="10">
    <location>
        <begin position="543"/>
        <end position="567"/>
    </location>
</feature>
<feature type="coiled-coil region" evidence="9">
    <location>
        <begin position="1451"/>
        <end position="1493"/>
    </location>
</feature>
<feature type="compositionally biased region" description="Acidic residues" evidence="10">
    <location>
        <begin position="1258"/>
        <end position="1267"/>
    </location>
</feature>
<feature type="compositionally biased region" description="Low complexity" evidence="10">
    <location>
        <begin position="1319"/>
        <end position="1331"/>
    </location>
</feature>
<feature type="region of interest" description="Disordered" evidence="10">
    <location>
        <begin position="182"/>
        <end position="215"/>
    </location>
</feature>
<feature type="compositionally biased region" description="Acidic residues" evidence="10">
    <location>
        <begin position="506"/>
        <end position="524"/>
    </location>
</feature>
<feature type="compositionally biased region" description="Basic and acidic residues" evidence="10">
    <location>
        <begin position="654"/>
        <end position="678"/>
    </location>
</feature>
<dbReference type="Proteomes" id="UP000092461">
    <property type="component" value="Unassembled WGS sequence"/>
</dbReference>
<keyword evidence="8" id="KW-0539">Nucleus</keyword>
<feature type="compositionally biased region" description="Acidic residues" evidence="10">
    <location>
        <begin position="1429"/>
        <end position="1440"/>
    </location>
</feature>
<feature type="compositionally biased region" description="Polar residues" evidence="10">
    <location>
        <begin position="701"/>
        <end position="711"/>
    </location>
</feature>
<feature type="compositionally biased region" description="Basic and acidic residues" evidence="10">
    <location>
        <begin position="1231"/>
        <end position="1242"/>
    </location>
</feature>
<dbReference type="PROSITE" id="PS51192">
    <property type="entry name" value="HELICASE_ATP_BIND_1"/>
    <property type="match status" value="1"/>
</dbReference>
<evidence type="ECO:0000313" key="14">
    <source>
        <dbReference type="EnsemblMetazoa" id="LLOJ000899-PA"/>
    </source>
</evidence>
<comment type="subcellular location">
    <subcellularLocation>
        <location evidence="1">Nucleus</location>
    </subcellularLocation>
</comment>
<feature type="region of interest" description="Disordered" evidence="10">
    <location>
        <begin position="862"/>
        <end position="884"/>
    </location>
</feature>
<dbReference type="GO" id="GO:0003677">
    <property type="term" value="F:DNA binding"/>
    <property type="evidence" value="ECO:0007669"/>
    <property type="project" value="UniProtKB-KW"/>
</dbReference>
<feature type="compositionally biased region" description="Basic and acidic residues" evidence="10">
    <location>
        <begin position="807"/>
        <end position="816"/>
    </location>
</feature>
<keyword evidence="4" id="KW-0378">Hydrolase</keyword>
<dbReference type="EnsemblMetazoa" id="LLOJ000899-RA">
    <property type="protein sequence ID" value="LLOJ000899-PA"/>
    <property type="gene ID" value="LLOJ000899"/>
</dbReference>
<dbReference type="EMBL" id="AJWK01003652">
    <property type="status" value="NOT_ANNOTATED_CDS"/>
    <property type="molecule type" value="Genomic_DNA"/>
</dbReference>
<dbReference type="VEuPathDB" id="VectorBase:LLOJ000899"/>
<name>A0A1B0CAC6_LUTLO</name>
<evidence type="ECO:0000256" key="4">
    <source>
        <dbReference type="ARBA" id="ARBA00022801"/>
    </source>
</evidence>
<dbReference type="InterPro" id="IPR038718">
    <property type="entry name" value="SNF2-like_sf"/>
</dbReference>
<keyword evidence="6" id="KW-0067">ATP-binding</keyword>
<evidence type="ECO:0000256" key="7">
    <source>
        <dbReference type="ARBA" id="ARBA00023125"/>
    </source>
</evidence>
<dbReference type="Gene3D" id="3.40.50.300">
    <property type="entry name" value="P-loop containing nucleotide triphosphate hydrolases"/>
    <property type="match status" value="1"/>
</dbReference>
<evidence type="ECO:0000256" key="3">
    <source>
        <dbReference type="ARBA" id="ARBA00022741"/>
    </source>
</evidence>
<evidence type="ECO:0000313" key="15">
    <source>
        <dbReference type="Proteomes" id="UP000092461"/>
    </source>
</evidence>
<reference evidence="14" key="3">
    <citation type="submission" date="2020-05" db="UniProtKB">
        <authorList>
            <consortium name="EnsemblMetazoa"/>
        </authorList>
    </citation>
    <scope>IDENTIFICATION</scope>
    <source>
        <strain evidence="14">Jacobina</strain>
    </source>
</reference>
<dbReference type="GO" id="GO:0004386">
    <property type="term" value="F:helicase activity"/>
    <property type="evidence" value="ECO:0007669"/>
    <property type="project" value="UniProtKB-KW"/>
</dbReference>
<dbReference type="EMBL" id="AJWK01003654">
    <property type="status" value="NOT_ANNOTATED_CDS"/>
    <property type="molecule type" value="Genomic_DNA"/>
</dbReference>
<evidence type="ECO:0000256" key="5">
    <source>
        <dbReference type="ARBA" id="ARBA00022806"/>
    </source>
</evidence>
<dbReference type="Pfam" id="PF00176">
    <property type="entry name" value="SNF2-rel_dom"/>
    <property type="match status" value="1"/>
</dbReference>
<evidence type="ECO:0000256" key="2">
    <source>
        <dbReference type="ARBA" id="ARBA00007025"/>
    </source>
</evidence>
<feature type="region of interest" description="Disordered" evidence="10">
    <location>
        <begin position="1231"/>
        <end position="1331"/>
    </location>
</feature>
<reference evidence="15" key="1">
    <citation type="submission" date="2012-05" db="EMBL/GenBank/DDBJ databases">
        <title>Whole Genome Assembly of Lutzomyia longipalpis.</title>
        <authorList>
            <person name="Richards S."/>
            <person name="Qu C."/>
            <person name="Dillon R."/>
            <person name="Worley K."/>
            <person name="Scherer S."/>
            <person name="Batterton M."/>
            <person name="Taylor A."/>
            <person name="Hawes A."/>
            <person name="Hernandez B."/>
            <person name="Kovar C."/>
            <person name="Mandapat C."/>
            <person name="Pham C."/>
            <person name="Qu C."/>
            <person name="Jing C."/>
            <person name="Bess C."/>
            <person name="Bandaranaike D."/>
            <person name="Ngo D."/>
            <person name="Ongeri F."/>
            <person name="Arias F."/>
            <person name="Lara F."/>
            <person name="Weissenberger G."/>
            <person name="Kamau G."/>
            <person name="Han H."/>
            <person name="Shen H."/>
            <person name="Dinh H."/>
            <person name="Khalil I."/>
            <person name="Jones J."/>
            <person name="Shafer J."/>
            <person name="Jayaseelan J."/>
            <person name="Quiroz J."/>
            <person name="Blankenburg K."/>
            <person name="Nguyen L."/>
            <person name="Jackson L."/>
            <person name="Francisco L."/>
            <person name="Tang L.-Y."/>
            <person name="Pu L.-L."/>
            <person name="Perales L."/>
            <person name="Lorensuhewa L."/>
            <person name="Munidasa M."/>
            <person name="Coyle M."/>
            <person name="Taylor M."/>
            <person name="Puazo M."/>
            <person name="Firestine M."/>
            <person name="Scheel M."/>
            <person name="Javaid M."/>
            <person name="Wang M."/>
            <person name="Li M."/>
            <person name="Tabassum N."/>
            <person name="Saada N."/>
            <person name="Osuji N."/>
            <person name="Aqrawi P."/>
            <person name="Fu Q."/>
            <person name="Thornton R."/>
            <person name="Raj R."/>
            <person name="Goodspeed R."/>
            <person name="Mata R."/>
            <person name="Najjar R."/>
            <person name="Gubbala S."/>
            <person name="Lee S."/>
            <person name="Denson S."/>
            <person name="Patil S."/>
            <person name="Macmil S."/>
            <person name="Qi S."/>
            <person name="Matskevitch T."/>
            <person name="Palculict T."/>
            <person name="Mathew T."/>
            <person name="Vee V."/>
            <person name="Velamala V."/>
            <person name="Korchina V."/>
            <person name="Cai W."/>
            <person name="Liu W."/>
            <person name="Dai W."/>
            <person name="Zou X."/>
            <person name="Zhu Y."/>
            <person name="Zhang Y."/>
            <person name="Wu Y.-Q."/>
            <person name="Xin Y."/>
            <person name="Nazarath L."/>
            <person name="Kovar C."/>
            <person name="Han Y."/>
            <person name="Muzny D."/>
            <person name="Gibbs R."/>
        </authorList>
    </citation>
    <scope>NUCLEOTIDE SEQUENCE [LARGE SCALE GENOMIC DNA]</scope>
    <source>
        <strain evidence="15">Jacobina</strain>
    </source>
</reference>
<feature type="region of interest" description="Disordered" evidence="10">
    <location>
        <begin position="755"/>
        <end position="774"/>
    </location>
</feature>
<dbReference type="SMART" id="SM00487">
    <property type="entry name" value="DEXDc"/>
    <property type="match status" value="1"/>
</dbReference>
<dbReference type="PANTHER" id="PTHR45797:SF3">
    <property type="entry name" value="TRANSCRIPTIONAL REGULATOR ATRX HOMOLOG"/>
    <property type="match status" value="1"/>
</dbReference>
<dbReference type="InterPro" id="IPR001650">
    <property type="entry name" value="Helicase_C-like"/>
</dbReference>
<keyword evidence="9" id="KW-0175">Coiled coil</keyword>
<feature type="compositionally biased region" description="Basic and acidic residues" evidence="10">
    <location>
        <begin position="579"/>
        <end position="621"/>
    </location>
</feature>
<comment type="similarity">
    <text evidence="2">Belongs to the SNF2/RAD54 helicase family.</text>
</comment>
<feature type="region of interest" description="Disordered" evidence="10">
    <location>
        <begin position="782"/>
        <end position="816"/>
    </location>
</feature>
<feature type="compositionally biased region" description="Polar residues" evidence="10">
    <location>
        <begin position="994"/>
        <end position="1004"/>
    </location>
</feature>
<dbReference type="EMBL" id="AJWK01003653">
    <property type="status" value="NOT_ANNOTATED_CDS"/>
    <property type="molecule type" value="Genomic_DNA"/>
</dbReference>
<feature type="compositionally biased region" description="Acidic residues" evidence="10">
    <location>
        <begin position="758"/>
        <end position="772"/>
    </location>
</feature>
<evidence type="ECO:0000256" key="6">
    <source>
        <dbReference type="ARBA" id="ARBA00022840"/>
    </source>
</evidence>
<reference evidence="13" key="2">
    <citation type="journal article" date="2020" name="BMC">
        <title>Leishmania infection induces a limited differential gene expression in the sand fly midgut.</title>
        <authorList>
            <person name="Coutinho-Abreu I.V."/>
            <person name="Serafim T.D."/>
            <person name="Meneses C."/>
            <person name="Kamhawi S."/>
            <person name="Oliveira F."/>
            <person name="Valenzuela J.G."/>
        </authorList>
    </citation>
    <scope>NUCLEOTIDE SEQUENCE</scope>
    <source>
        <strain evidence="13">Jacobina</strain>
        <tissue evidence="13">Midgut</tissue>
    </source>
</reference>
<feature type="coiled-coil region" evidence="9">
    <location>
        <begin position="2744"/>
        <end position="2781"/>
    </location>
</feature>
<feature type="compositionally biased region" description="Acidic residues" evidence="10">
    <location>
        <begin position="638"/>
        <end position="653"/>
    </location>
</feature>
<dbReference type="InterPro" id="IPR027417">
    <property type="entry name" value="P-loop_NTPase"/>
</dbReference>
<keyword evidence="15" id="KW-1185">Reference proteome</keyword>
<evidence type="ECO:0000313" key="13">
    <source>
        <dbReference type="EMBL" id="MBC1171159.1"/>
    </source>
</evidence>
<feature type="region of interest" description="Disordered" evidence="10">
    <location>
        <begin position="1"/>
        <end position="20"/>
    </location>
</feature>
<dbReference type="InterPro" id="IPR014001">
    <property type="entry name" value="Helicase_ATP-bd"/>
</dbReference>
<evidence type="ECO:0000256" key="10">
    <source>
        <dbReference type="SAM" id="MobiDB-lite"/>
    </source>
</evidence>
<dbReference type="SUPFAM" id="SSF52540">
    <property type="entry name" value="P-loop containing nucleoside triphosphate hydrolases"/>
    <property type="match status" value="2"/>
</dbReference>